<evidence type="ECO:0000313" key="3">
    <source>
        <dbReference type="WBParaSite" id="NBR_0000369201-mRNA-1"/>
    </source>
</evidence>
<name>A0A0N4XME0_NIPBR</name>
<dbReference type="AlphaFoldDB" id="A0A0N4XME0"/>
<sequence length="52" mass="5969">MVWCSSTPQIGEIRNVYALTSALTSRRKNRSPRLLETARKLSWPLVLKKKAL</sequence>
<keyword evidence="2" id="KW-1185">Reference proteome</keyword>
<protein>
    <submittedName>
        <fullName evidence="1 3">Uncharacterized protein</fullName>
    </submittedName>
</protein>
<dbReference type="WBParaSite" id="NBR_0000369201-mRNA-1">
    <property type="protein sequence ID" value="NBR_0000369201-mRNA-1"/>
    <property type="gene ID" value="NBR_0000369201"/>
</dbReference>
<evidence type="ECO:0000313" key="2">
    <source>
        <dbReference type="Proteomes" id="UP000271162"/>
    </source>
</evidence>
<evidence type="ECO:0000313" key="1">
    <source>
        <dbReference type="EMBL" id="VDL67282.1"/>
    </source>
</evidence>
<gene>
    <name evidence="1" type="ORF">NBR_LOCUS3693</name>
</gene>
<organism evidence="3">
    <name type="scientific">Nippostrongylus brasiliensis</name>
    <name type="common">Rat hookworm</name>
    <dbReference type="NCBI Taxonomy" id="27835"/>
    <lineage>
        <taxon>Eukaryota</taxon>
        <taxon>Metazoa</taxon>
        <taxon>Ecdysozoa</taxon>
        <taxon>Nematoda</taxon>
        <taxon>Chromadorea</taxon>
        <taxon>Rhabditida</taxon>
        <taxon>Rhabditina</taxon>
        <taxon>Rhabditomorpha</taxon>
        <taxon>Strongyloidea</taxon>
        <taxon>Heligmosomidae</taxon>
        <taxon>Nippostrongylus</taxon>
    </lineage>
</organism>
<reference evidence="3" key="1">
    <citation type="submission" date="2017-02" db="UniProtKB">
        <authorList>
            <consortium name="WormBaseParasite"/>
        </authorList>
    </citation>
    <scope>IDENTIFICATION</scope>
</reference>
<accession>A0A0N4XME0</accession>
<reference evidence="1 2" key="2">
    <citation type="submission" date="2018-11" db="EMBL/GenBank/DDBJ databases">
        <authorList>
            <consortium name="Pathogen Informatics"/>
        </authorList>
    </citation>
    <scope>NUCLEOTIDE SEQUENCE [LARGE SCALE GENOMIC DNA]</scope>
</reference>
<proteinExistence type="predicted"/>
<dbReference type="EMBL" id="UYSL01005871">
    <property type="protein sequence ID" value="VDL67282.1"/>
    <property type="molecule type" value="Genomic_DNA"/>
</dbReference>
<dbReference type="Proteomes" id="UP000271162">
    <property type="component" value="Unassembled WGS sequence"/>
</dbReference>